<dbReference type="GeneID" id="93923915"/>
<evidence type="ECO:0000313" key="4">
    <source>
        <dbReference type="Proteomes" id="UP000245369"/>
    </source>
</evidence>
<keyword evidence="2" id="KW-0812">Transmembrane</keyword>
<gene>
    <name evidence="3" type="ORF">DK182_05240</name>
</gene>
<dbReference type="RefSeq" id="WP_002959210.1">
    <property type="nucleotide sequence ID" value="NZ_CP029490.1"/>
</dbReference>
<protein>
    <submittedName>
        <fullName evidence="3">Uncharacterized protein</fullName>
    </submittedName>
</protein>
<feature type="transmembrane region" description="Helical" evidence="2">
    <location>
        <begin position="63"/>
        <end position="86"/>
    </location>
</feature>
<evidence type="ECO:0000256" key="1">
    <source>
        <dbReference type="SAM" id="MobiDB-lite"/>
    </source>
</evidence>
<feature type="compositionally biased region" description="Basic and acidic residues" evidence="1">
    <location>
        <begin position="90"/>
        <end position="111"/>
    </location>
</feature>
<feature type="compositionally biased region" description="Acidic residues" evidence="1">
    <location>
        <begin position="187"/>
        <end position="196"/>
    </location>
</feature>
<keyword evidence="4" id="KW-1185">Reference proteome</keyword>
<feature type="compositionally biased region" description="Polar residues" evidence="1">
    <location>
        <begin position="168"/>
        <end position="184"/>
    </location>
</feature>
<organism evidence="3 4">
    <name type="scientific">Streptococcus sobrinus</name>
    <dbReference type="NCBI Taxonomy" id="1310"/>
    <lineage>
        <taxon>Bacteria</taxon>
        <taxon>Bacillati</taxon>
        <taxon>Bacillota</taxon>
        <taxon>Bacilli</taxon>
        <taxon>Lactobacillales</taxon>
        <taxon>Streptococcaceae</taxon>
        <taxon>Streptococcus</taxon>
    </lineage>
</organism>
<name>A0ABM6W5P3_9STRE</name>
<feature type="region of interest" description="Disordered" evidence="1">
    <location>
        <begin position="90"/>
        <end position="211"/>
    </location>
</feature>
<dbReference type="EMBL" id="CP029490">
    <property type="protein sequence ID" value="AWN20783.1"/>
    <property type="molecule type" value="Genomic_DNA"/>
</dbReference>
<proteinExistence type="predicted"/>
<keyword evidence="2" id="KW-0472">Membrane</keyword>
<evidence type="ECO:0000256" key="2">
    <source>
        <dbReference type="SAM" id="Phobius"/>
    </source>
</evidence>
<dbReference type="Proteomes" id="UP000245369">
    <property type="component" value="Chromosome"/>
</dbReference>
<feature type="compositionally biased region" description="Basic residues" evidence="1">
    <location>
        <begin position="202"/>
        <end position="211"/>
    </location>
</feature>
<feature type="transmembrane region" description="Helical" evidence="2">
    <location>
        <begin position="12"/>
        <end position="33"/>
    </location>
</feature>
<sequence length="211" mass="24825">MSQRKKNTLQRLLVILVLLVSLGLFAWLCTEVWQIKNLAENLGVHFTNRRGKLAELDSPVQKLIFIFTGWLVLQIAFFIGLLNHFFKSTKNDSERGSRRAEEQRKSNRYESEDNEDDADEERDSRRHHRSRKEDKDEDNDFEPLDEGPKRRQVSAKLNFDEDTDTEESVTSNTVHIEVTTPQSSRYEDDDVDEDYLEVPKPVGRRSRKDRR</sequence>
<accession>A0ABM6W5P3</accession>
<evidence type="ECO:0000313" key="3">
    <source>
        <dbReference type="EMBL" id="AWN20783.1"/>
    </source>
</evidence>
<feature type="compositionally biased region" description="Acidic residues" evidence="1">
    <location>
        <begin position="135"/>
        <end position="145"/>
    </location>
</feature>
<keyword evidence="2" id="KW-1133">Transmembrane helix</keyword>
<reference evidence="3 4" key="1">
    <citation type="submission" date="2018-05" db="EMBL/GenBank/DDBJ databases">
        <title>Complete genome sequences of Streptococcus sobrinus.</title>
        <authorList>
            <person name="Sales M."/>
            <person name="Jensen P.A."/>
        </authorList>
    </citation>
    <scope>NUCLEOTIDE SEQUENCE [LARGE SCALE GENOMIC DNA]</scope>
    <source>
        <strain evidence="3 4">SL1</strain>
    </source>
</reference>
<feature type="compositionally biased region" description="Acidic residues" evidence="1">
    <location>
        <begin position="112"/>
        <end position="121"/>
    </location>
</feature>